<sequence>MLDQPGPFSTVPRLPPQRGFWGRLADRVAAFIGRADPALPPERSVAFSIAVIALGAKLAKVDGEVKRSEVAAFRRIFVIPRAEEKNAARLFDLARQTPAGFDAWANRLVRLFEPGDPVLTDVIEGLAIIAAADGNVGPAERGFIAQVGEIFGLPAAVVKAIIERHDPAGCAPCTVLGIAPDTPMAAARQKYRALILEAHPDRAIARGLPPEAVRLAEARTRRINAAWQAFQARHPSV</sequence>
<dbReference type="KEGG" id="pars:DRW48_10925"/>
<dbReference type="SUPFAM" id="SSF158682">
    <property type="entry name" value="TerB-like"/>
    <property type="match status" value="1"/>
</dbReference>
<dbReference type="CDD" id="cd06257">
    <property type="entry name" value="DnaJ"/>
    <property type="match status" value="1"/>
</dbReference>
<dbReference type="Proteomes" id="UP000252023">
    <property type="component" value="Chromosome"/>
</dbReference>
<evidence type="ECO:0000259" key="1">
    <source>
        <dbReference type="Pfam" id="PF05099"/>
    </source>
</evidence>
<dbReference type="InterPro" id="IPR007791">
    <property type="entry name" value="DjlA_N"/>
</dbReference>
<dbReference type="Gene3D" id="1.10.287.110">
    <property type="entry name" value="DnaJ domain"/>
    <property type="match status" value="1"/>
</dbReference>
<name>A0A344PL87_9RHOB</name>
<dbReference type="Gene3D" id="1.10.3680.10">
    <property type="entry name" value="TerB-like"/>
    <property type="match status" value="1"/>
</dbReference>
<dbReference type="AlphaFoldDB" id="A0A344PL87"/>
<dbReference type="EMBL" id="CP030918">
    <property type="protein sequence ID" value="AXC50142.1"/>
    <property type="molecule type" value="Genomic_DNA"/>
</dbReference>
<feature type="domain" description="Co-chaperone DjlA N-terminal" evidence="1">
    <location>
        <begin position="49"/>
        <end position="157"/>
    </location>
</feature>
<accession>A0A344PL87</accession>
<dbReference type="Pfam" id="PF05099">
    <property type="entry name" value="TerB"/>
    <property type="match status" value="1"/>
</dbReference>
<keyword evidence="3" id="KW-1185">Reference proteome</keyword>
<evidence type="ECO:0000313" key="3">
    <source>
        <dbReference type="Proteomes" id="UP000252023"/>
    </source>
</evidence>
<proteinExistence type="predicted"/>
<dbReference type="InterPro" id="IPR036869">
    <property type="entry name" value="J_dom_sf"/>
</dbReference>
<dbReference type="InterPro" id="IPR001623">
    <property type="entry name" value="DnaJ_domain"/>
</dbReference>
<dbReference type="SUPFAM" id="SSF46565">
    <property type="entry name" value="Chaperone J-domain"/>
    <property type="match status" value="1"/>
</dbReference>
<evidence type="ECO:0000313" key="2">
    <source>
        <dbReference type="EMBL" id="AXC50142.1"/>
    </source>
</evidence>
<organism evidence="2 3">
    <name type="scientific">Paracoccus suum</name>
    <dbReference type="NCBI Taxonomy" id="2259340"/>
    <lineage>
        <taxon>Bacteria</taxon>
        <taxon>Pseudomonadati</taxon>
        <taxon>Pseudomonadota</taxon>
        <taxon>Alphaproteobacteria</taxon>
        <taxon>Rhodobacterales</taxon>
        <taxon>Paracoccaceae</taxon>
        <taxon>Paracoccus</taxon>
    </lineage>
</organism>
<gene>
    <name evidence="2" type="ORF">DRW48_10925</name>
</gene>
<dbReference type="RefSeq" id="WP_114076461.1">
    <property type="nucleotide sequence ID" value="NZ_CP030918.1"/>
</dbReference>
<dbReference type="InterPro" id="IPR029024">
    <property type="entry name" value="TerB-like"/>
</dbReference>
<reference evidence="3" key="1">
    <citation type="submission" date="2018-07" db="EMBL/GenBank/DDBJ databases">
        <title>Genome sequencing of Paracoccus sp. SC2-6.</title>
        <authorList>
            <person name="Heo J."/>
            <person name="Kim S.-J."/>
            <person name="Kwon S.-W."/>
        </authorList>
    </citation>
    <scope>NUCLEOTIDE SEQUENCE [LARGE SCALE GENOMIC DNA]</scope>
    <source>
        <strain evidence="3">SC2-6</strain>
    </source>
</reference>
<dbReference type="OrthoDB" id="9782583at2"/>
<dbReference type="CDD" id="cd07316">
    <property type="entry name" value="terB_like_DjlA"/>
    <property type="match status" value="1"/>
</dbReference>
<protein>
    <submittedName>
        <fullName evidence="2">Molecular chaperone DjiA</fullName>
    </submittedName>
</protein>